<keyword evidence="1" id="KW-1133">Transmembrane helix</keyword>
<comment type="caution">
    <text evidence="2">The sequence shown here is derived from an EMBL/GenBank/DDBJ whole genome shotgun (WGS) entry which is preliminary data.</text>
</comment>
<organism evidence="2 3">
    <name type="scientific">Loigolactobacillus rennini DSM 20253</name>
    <dbReference type="NCBI Taxonomy" id="1423796"/>
    <lineage>
        <taxon>Bacteria</taxon>
        <taxon>Bacillati</taxon>
        <taxon>Bacillota</taxon>
        <taxon>Bacilli</taxon>
        <taxon>Lactobacillales</taxon>
        <taxon>Lactobacillaceae</taxon>
        <taxon>Loigolactobacillus</taxon>
    </lineage>
</organism>
<gene>
    <name evidence="2" type="ORF">FC24_GL000951</name>
</gene>
<feature type="transmembrane region" description="Helical" evidence="1">
    <location>
        <begin position="38"/>
        <end position="55"/>
    </location>
</feature>
<evidence type="ECO:0000313" key="2">
    <source>
        <dbReference type="EMBL" id="KRM92784.1"/>
    </source>
</evidence>
<feature type="transmembrane region" description="Helical" evidence="1">
    <location>
        <begin position="6"/>
        <end position="26"/>
    </location>
</feature>
<reference evidence="2 3" key="1">
    <citation type="journal article" date="2015" name="Genome Announc.">
        <title>Expanding the biotechnology potential of lactobacilli through comparative genomics of 213 strains and associated genera.</title>
        <authorList>
            <person name="Sun Z."/>
            <person name="Harris H.M."/>
            <person name="McCann A."/>
            <person name="Guo C."/>
            <person name="Argimon S."/>
            <person name="Zhang W."/>
            <person name="Yang X."/>
            <person name="Jeffery I.B."/>
            <person name="Cooney J.C."/>
            <person name="Kagawa T.F."/>
            <person name="Liu W."/>
            <person name="Song Y."/>
            <person name="Salvetti E."/>
            <person name="Wrobel A."/>
            <person name="Rasinkangas P."/>
            <person name="Parkhill J."/>
            <person name="Rea M.C."/>
            <person name="O'Sullivan O."/>
            <person name="Ritari J."/>
            <person name="Douillard F.P."/>
            <person name="Paul Ross R."/>
            <person name="Yang R."/>
            <person name="Briner A.E."/>
            <person name="Felis G.E."/>
            <person name="de Vos W.M."/>
            <person name="Barrangou R."/>
            <person name="Klaenhammer T.R."/>
            <person name="Caufield P.W."/>
            <person name="Cui Y."/>
            <person name="Zhang H."/>
            <person name="O'Toole P.W."/>
        </authorList>
    </citation>
    <scope>NUCLEOTIDE SEQUENCE [LARGE SCALE GENOMIC DNA]</scope>
    <source>
        <strain evidence="2 3">DSM 20253</strain>
    </source>
</reference>
<dbReference type="Proteomes" id="UP000051638">
    <property type="component" value="Unassembled WGS sequence"/>
</dbReference>
<dbReference type="EMBL" id="AYYI01000106">
    <property type="protein sequence ID" value="KRM92784.1"/>
    <property type="molecule type" value="Genomic_DNA"/>
</dbReference>
<keyword evidence="1" id="KW-0472">Membrane</keyword>
<dbReference type="PATRIC" id="fig|1423796.3.peg.973"/>
<evidence type="ECO:0000313" key="3">
    <source>
        <dbReference type="Proteomes" id="UP000051638"/>
    </source>
</evidence>
<dbReference type="AlphaFoldDB" id="A0A0R2CNX8"/>
<feature type="transmembrane region" description="Helical" evidence="1">
    <location>
        <begin position="61"/>
        <end position="80"/>
    </location>
</feature>
<evidence type="ECO:0000256" key="1">
    <source>
        <dbReference type="SAM" id="Phobius"/>
    </source>
</evidence>
<evidence type="ECO:0008006" key="4">
    <source>
        <dbReference type="Google" id="ProtNLM"/>
    </source>
</evidence>
<dbReference type="STRING" id="1423796.FC24_GL000951"/>
<accession>A0A0R2CNX8</accession>
<proteinExistence type="predicted"/>
<protein>
    <recommendedName>
        <fullName evidence="4">Holin</fullName>
    </recommendedName>
</protein>
<keyword evidence="3" id="KW-1185">Reference proteome</keyword>
<sequence length="96" mass="10449">MEDELQQLTLIAVVLGPIVSGLTQLLKQIIPAKDKLAPVLPLLIGVVIGLIWAWAFNYSYAIYALAGILSGLQAAGYYTLIKKPTTNKEVTNHETK</sequence>
<keyword evidence="1" id="KW-0812">Transmembrane</keyword>
<name>A0A0R2CNX8_9LACO</name>